<evidence type="ECO:0000256" key="1">
    <source>
        <dbReference type="SAM" id="MobiDB-lite"/>
    </source>
</evidence>
<protein>
    <submittedName>
        <fullName evidence="2">Uncharacterized protein</fullName>
    </submittedName>
</protein>
<name>A0A1L9VHL6_ASPGL</name>
<reference evidence="3" key="1">
    <citation type="journal article" date="2017" name="Genome Biol.">
        <title>Comparative genomics reveals high biological diversity and specific adaptations in the industrially and medically important fungal genus Aspergillus.</title>
        <authorList>
            <person name="de Vries R.P."/>
            <person name="Riley R."/>
            <person name="Wiebenga A."/>
            <person name="Aguilar-Osorio G."/>
            <person name="Amillis S."/>
            <person name="Uchima C.A."/>
            <person name="Anderluh G."/>
            <person name="Asadollahi M."/>
            <person name="Askin M."/>
            <person name="Barry K."/>
            <person name="Battaglia E."/>
            <person name="Bayram O."/>
            <person name="Benocci T."/>
            <person name="Braus-Stromeyer S.A."/>
            <person name="Caldana C."/>
            <person name="Canovas D."/>
            <person name="Cerqueira G.C."/>
            <person name="Chen F."/>
            <person name="Chen W."/>
            <person name="Choi C."/>
            <person name="Clum A."/>
            <person name="Dos Santos R.A."/>
            <person name="Damasio A.R."/>
            <person name="Diallinas G."/>
            <person name="Emri T."/>
            <person name="Fekete E."/>
            <person name="Flipphi M."/>
            <person name="Freyberg S."/>
            <person name="Gallo A."/>
            <person name="Gournas C."/>
            <person name="Habgood R."/>
            <person name="Hainaut M."/>
            <person name="Harispe M.L."/>
            <person name="Henrissat B."/>
            <person name="Hilden K.S."/>
            <person name="Hope R."/>
            <person name="Hossain A."/>
            <person name="Karabika E."/>
            <person name="Karaffa L."/>
            <person name="Karanyi Z."/>
            <person name="Krasevec N."/>
            <person name="Kuo A."/>
            <person name="Kusch H."/>
            <person name="LaButti K."/>
            <person name="Lagendijk E.L."/>
            <person name="Lapidus A."/>
            <person name="Levasseur A."/>
            <person name="Lindquist E."/>
            <person name="Lipzen A."/>
            <person name="Logrieco A.F."/>
            <person name="MacCabe A."/>
            <person name="Maekelae M.R."/>
            <person name="Malavazi I."/>
            <person name="Melin P."/>
            <person name="Meyer V."/>
            <person name="Mielnichuk N."/>
            <person name="Miskei M."/>
            <person name="Molnar A.P."/>
            <person name="Mule G."/>
            <person name="Ngan C.Y."/>
            <person name="Orejas M."/>
            <person name="Orosz E."/>
            <person name="Ouedraogo J.P."/>
            <person name="Overkamp K.M."/>
            <person name="Park H.-S."/>
            <person name="Perrone G."/>
            <person name="Piumi F."/>
            <person name="Punt P.J."/>
            <person name="Ram A.F."/>
            <person name="Ramon A."/>
            <person name="Rauscher S."/>
            <person name="Record E."/>
            <person name="Riano-Pachon D.M."/>
            <person name="Robert V."/>
            <person name="Roehrig J."/>
            <person name="Ruller R."/>
            <person name="Salamov A."/>
            <person name="Salih N.S."/>
            <person name="Samson R.A."/>
            <person name="Sandor E."/>
            <person name="Sanguinetti M."/>
            <person name="Schuetze T."/>
            <person name="Sepcic K."/>
            <person name="Shelest E."/>
            <person name="Sherlock G."/>
            <person name="Sophianopoulou V."/>
            <person name="Squina F.M."/>
            <person name="Sun H."/>
            <person name="Susca A."/>
            <person name="Todd R.B."/>
            <person name="Tsang A."/>
            <person name="Unkles S.E."/>
            <person name="van de Wiele N."/>
            <person name="van Rossen-Uffink D."/>
            <person name="Oliveira J.V."/>
            <person name="Vesth T.C."/>
            <person name="Visser J."/>
            <person name="Yu J.-H."/>
            <person name="Zhou M."/>
            <person name="Andersen M.R."/>
            <person name="Archer D.B."/>
            <person name="Baker S.E."/>
            <person name="Benoit I."/>
            <person name="Brakhage A.A."/>
            <person name="Braus G.H."/>
            <person name="Fischer R."/>
            <person name="Frisvad J.C."/>
            <person name="Goldman G.H."/>
            <person name="Houbraken J."/>
            <person name="Oakley B."/>
            <person name="Pocsi I."/>
            <person name="Scazzocchio C."/>
            <person name="Seiboth B."/>
            <person name="vanKuyk P.A."/>
            <person name="Wortman J."/>
            <person name="Dyer P.S."/>
            <person name="Grigoriev I.V."/>
        </authorList>
    </citation>
    <scope>NUCLEOTIDE SEQUENCE [LARGE SCALE GENOMIC DNA]</scope>
    <source>
        <strain evidence="3">CBS 516.65</strain>
    </source>
</reference>
<dbReference type="AlphaFoldDB" id="A0A1L9VHL6"/>
<dbReference type="Proteomes" id="UP000184300">
    <property type="component" value="Unassembled WGS sequence"/>
</dbReference>
<organism evidence="2 3">
    <name type="scientific">Aspergillus glaucus CBS 516.65</name>
    <dbReference type="NCBI Taxonomy" id="1160497"/>
    <lineage>
        <taxon>Eukaryota</taxon>
        <taxon>Fungi</taxon>
        <taxon>Dikarya</taxon>
        <taxon>Ascomycota</taxon>
        <taxon>Pezizomycotina</taxon>
        <taxon>Eurotiomycetes</taxon>
        <taxon>Eurotiomycetidae</taxon>
        <taxon>Eurotiales</taxon>
        <taxon>Aspergillaceae</taxon>
        <taxon>Aspergillus</taxon>
        <taxon>Aspergillus subgen. Aspergillus</taxon>
    </lineage>
</organism>
<evidence type="ECO:0000313" key="3">
    <source>
        <dbReference type="Proteomes" id="UP000184300"/>
    </source>
</evidence>
<evidence type="ECO:0000313" key="2">
    <source>
        <dbReference type="EMBL" id="OJJ83390.1"/>
    </source>
</evidence>
<feature type="compositionally biased region" description="Basic and acidic residues" evidence="1">
    <location>
        <begin position="119"/>
        <end position="133"/>
    </location>
</feature>
<dbReference type="GeneID" id="34466441"/>
<keyword evidence="3" id="KW-1185">Reference proteome</keyword>
<proteinExistence type="predicted"/>
<dbReference type="RefSeq" id="XP_022400088.1">
    <property type="nucleotide sequence ID" value="XM_022550181.1"/>
</dbReference>
<sequence>MQYASVSQRSEQRLQGLCTTETNEYVQMICRFEQAMTVVVIARNHNGGPDDWEDTGNEARQINGRGYQITREISCFRKSSRTPLSRRYQTSSSSSISGMEYGVRRVYPVATSSSAQSDGQKEYAQECGDPREWRGRKKTSSANLQDDAIADAGAGGAAVYGVKTQDARVSRVKEGMEGKSNRRCSRSGDSGEVDSDGGDAELRSREDSVSDDQSEIRISN</sequence>
<gene>
    <name evidence="2" type="ORF">ASPGLDRAFT_82783</name>
</gene>
<dbReference type="VEuPathDB" id="FungiDB:ASPGLDRAFT_82783"/>
<accession>A0A1L9VHL6</accession>
<feature type="region of interest" description="Disordered" evidence="1">
    <location>
        <begin position="111"/>
        <end position="220"/>
    </location>
</feature>
<dbReference type="EMBL" id="KV878899">
    <property type="protein sequence ID" value="OJJ83390.1"/>
    <property type="molecule type" value="Genomic_DNA"/>
</dbReference>
<feature type="compositionally biased region" description="Basic and acidic residues" evidence="1">
    <location>
        <begin position="165"/>
        <end position="180"/>
    </location>
</feature>